<evidence type="ECO:0000256" key="4">
    <source>
        <dbReference type="ARBA" id="ARBA00022857"/>
    </source>
</evidence>
<dbReference type="InterPro" id="IPR026021">
    <property type="entry name" value="YdjA-like"/>
</dbReference>
<dbReference type="EMBL" id="UFUW01000001">
    <property type="protein sequence ID" value="SUX25645.1"/>
    <property type="molecule type" value="Genomic_DNA"/>
</dbReference>
<dbReference type="OrthoDB" id="9804207at2"/>
<feature type="domain" description="Nitroreductase" evidence="9">
    <location>
        <begin position="10"/>
        <end position="166"/>
    </location>
</feature>
<reference evidence="10 11" key="1">
    <citation type="submission" date="2018-06" db="EMBL/GenBank/DDBJ databases">
        <authorList>
            <consortium name="Pathogen Informatics"/>
            <person name="Doyle S."/>
        </authorList>
    </citation>
    <scope>NUCLEOTIDE SEQUENCE [LARGE SCALE GENOMIC DNA]</scope>
    <source>
        <strain evidence="10 11">NCTC13294</strain>
    </source>
</reference>
<dbReference type="PANTHER" id="PTHR43821">
    <property type="entry name" value="NAD(P)H NITROREDUCTASE YDJA-RELATED"/>
    <property type="match status" value="1"/>
</dbReference>
<evidence type="ECO:0000259" key="9">
    <source>
        <dbReference type="Pfam" id="PF00881"/>
    </source>
</evidence>
<keyword evidence="5 7" id="KW-0560">Oxidoreductase</keyword>
<dbReference type="RefSeq" id="WP_115612600.1">
    <property type="nucleotide sequence ID" value="NZ_JBHLZC010000001.1"/>
</dbReference>
<dbReference type="Gene3D" id="3.40.109.10">
    <property type="entry name" value="NADH Oxidase"/>
    <property type="match status" value="1"/>
</dbReference>
<keyword evidence="4 7" id="KW-0521">NADP</keyword>
<evidence type="ECO:0000256" key="2">
    <source>
        <dbReference type="ARBA" id="ARBA00022630"/>
    </source>
</evidence>
<evidence type="ECO:0000256" key="6">
    <source>
        <dbReference type="ARBA" id="ARBA00023027"/>
    </source>
</evidence>
<keyword evidence="6 7" id="KW-0520">NAD</keyword>
<feature type="binding site" description="in other chain" evidence="8">
    <location>
        <begin position="11"/>
        <end position="13"/>
    </location>
    <ligand>
        <name>FMN</name>
        <dbReference type="ChEBI" id="CHEBI:58210"/>
        <note>ligand shared between dimeric partners</note>
    </ligand>
</feature>
<dbReference type="Pfam" id="PF00881">
    <property type="entry name" value="Nitroreductase"/>
    <property type="match status" value="1"/>
</dbReference>
<evidence type="ECO:0000256" key="3">
    <source>
        <dbReference type="ARBA" id="ARBA00022643"/>
    </source>
</evidence>
<feature type="binding site" evidence="8">
    <location>
        <position position="42"/>
    </location>
    <ligand>
        <name>FMN</name>
        <dbReference type="ChEBI" id="CHEBI:58210"/>
        <note>ligand shared between dimeric partners</note>
    </ligand>
</feature>
<keyword evidence="2 7" id="KW-0285">Flavoprotein</keyword>
<gene>
    <name evidence="10" type="primary">ydjA</name>
    <name evidence="10" type="ORF">NCTC13294_02538</name>
</gene>
<protein>
    <recommendedName>
        <fullName evidence="7">Putative NAD(P)H nitroreductase</fullName>
        <ecNumber evidence="7">1.-.-.-</ecNumber>
    </recommendedName>
</protein>
<evidence type="ECO:0000256" key="7">
    <source>
        <dbReference type="PIRNR" id="PIRNR000232"/>
    </source>
</evidence>
<dbReference type="InterPro" id="IPR000415">
    <property type="entry name" value="Nitroreductase-like"/>
</dbReference>
<dbReference type="GO" id="GO:0016491">
    <property type="term" value="F:oxidoreductase activity"/>
    <property type="evidence" value="ECO:0007669"/>
    <property type="project" value="UniProtKB-UniRule"/>
</dbReference>
<evidence type="ECO:0000313" key="11">
    <source>
        <dbReference type="Proteomes" id="UP000254572"/>
    </source>
</evidence>
<evidence type="ECO:0000256" key="8">
    <source>
        <dbReference type="PIRSR" id="PIRSR000232-1"/>
    </source>
</evidence>
<sequence>MNPTLDLLLRRNSPRPAQLADPAPNADELALILRAATRVSDHGNLTPWRLDVFKKPAQEALYQTLLGIWQWKYPDADEGLTAKKTGFVRAAPLLIMVSSRLNTISTVPRYEQILSGGAVCQNLIIAASALGYGTCWLTPWAASDADVKAHLNVKAEDDILGFISLGTPTLTPPERFRPPLEDVVVWHE</sequence>
<dbReference type="PIRSF" id="PIRSF000232">
    <property type="entry name" value="YdjA"/>
    <property type="match status" value="1"/>
</dbReference>
<name>A0A381EF48_9GAMM</name>
<evidence type="ECO:0000256" key="1">
    <source>
        <dbReference type="ARBA" id="ARBA00007118"/>
    </source>
</evidence>
<proteinExistence type="inferred from homology"/>
<evidence type="ECO:0000256" key="5">
    <source>
        <dbReference type="ARBA" id="ARBA00023002"/>
    </source>
</evidence>
<dbReference type="InterPro" id="IPR029479">
    <property type="entry name" value="Nitroreductase"/>
</dbReference>
<dbReference type="PANTHER" id="PTHR43821:SF1">
    <property type="entry name" value="NAD(P)H NITROREDUCTASE YDJA-RELATED"/>
    <property type="match status" value="1"/>
</dbReference>
<dbReference type="CDD" id="cd02135">
    <property type="entry name" value="YdjA-like"/>
    <property type="match status" value="1"/>
</dbReference>
<keyword evidence="11" id="KW-1185">Reference proteome</keyword>
<dbReference type="SUPFAM" id="SSF55469">
    <property type="entry name" value="FMN-dependent nitroreductase-like"/>
    <property type="match status" value="1"/>
</dbReference>
<dbReference type="EC" id="1.-.-.-" evidence="7"/>
<dbReference type="AlphaFoldDB" id="A0A381EF48"/>
<dbReference type="InterPro" id="IPR052530">
    <property type="entry name" value="NAD(P)H_nitroreductase"/>
</dbReference>
<comment type="similarity">
    <text evidence="1 7">Belongs to the nitroreductase family.</text>
</comment>
<dbReference type="Proteomes" id="UP000254572">
    <property type="component" value="Unassembled WGS sequence"/>
</dbReference>
<keyword evidence="3 7" id="KW-0288">FMN</keyword>
<evidence type="ECO:0000313" key="10">
    <source>
        <dbReference type="EMBL" id="SUX25645.1"/>
    </source>
</evidence>
<comment type="cofactor">
    <cofactor evidence="8">
        <name>FMN</name>
        <dbReference type="ChEBI" id="CHEBI:58210"/>
    </cofactor>
    <text evidence="8">Binds 1 FMN per subunit.</text>
</comment>
<organism evidence="10 11">
    <name type="scientific">Cardiobacterium valvarum</name>
    <dbReference type="NCBI Taxonomy" id="194702"/>
    <lineage>
        <taxon>Bacteria</taxon>
        <taxon>Pseudomonadati</taxon>
        <taxon>Pseudomonadota</taxon>
        <taxon>Gammaproteobacteria</taxon>
        <taxon>Cardiobacteriales</taxon>
        <taxon>Cardiobacteriaceae</taxon>
        <taxon>Cardiobacterium</taxon>
    </lineage>
</organism>
<feature type="binding site" description="in other chain" evidence="8">
    <location>
        <begin position="136"/>
        <end position="138"/>
    </location>
    <ligand>
        <name>FMN</name>
        <dbReference type="ChEBI" id="CHEBI:58210"/>
        <note>ligand shared between dimeric partners</note>
    </ligand>
</feature>
<accession>A0A381EF48</accession>
<feature type="binding site" evidence="8">
    <location>
        <position position="38"/>
    </location>
    <ligand>
        <name>FMN</name>
        <dbReference type="ChEBI" id="CHEBI:58210"/>
        <note>ligand shared between dimeric partners</note>
    </ligand>
</feature>